<dbReference type="OMA" id="WFNANIT"/>
<dbReference type="InterPro" id="IPR013320">
    <property type="entry name" value="ConA-like_dom_sf"/>
</dbReference>
<evidence type="ECO:0000313" key="3">
    <source>
        <dbReference type="Proteomes" id="UP000887567"/>
    </source>
</evidence>
<accession>A0A913YJU3</accession>
<dbReference type="Pfam" id="PF00629">
    <property type="entry name" value="MAM"/>
    <property type="match status" value="1"/>
</dbReference>
<dbReference type="EnsemblMetazoa" id="XM_028659859.1">
    <property type="protein sequence ID" value="XP_028515660.1"/>
    <property type="gene ID" value="LOC114575296"/>
</dbReference>
<name>A0A913YJU3_EXADI</name>
<evidence type="ECO:0000313" key="2">
    <source>
        <dbReference type="EnsemblMetazoa" id="XP_028515660.1"/>
    </source>
</evidence>
<dbReference type="Proteomes" id="UP000887567">
    <property type="component" value="Unplaced"/>
</dbReference>
<dbReference type="GeneID" id="114575296"/>
<evidence type="ECO:0000259" key="1">
    <source>
        <dbReference type="PROSITE" id="PS50060"/>
    </source>
</evidence>
<dbReference type="Gene3D" id="2.60.120.200">
    <property type="match status" value="1"/>
</dbReference>
<sequence>MCTTISVPCSFDDGFCGFTHDVRSQRKWFIGQSATPTQNTGPSIDHTTLTHKGSYIFIEASEKKLGDKKARLTSCWFNANITQCLQFWYHMYGIRIGSLRILKKTNSSEDTIWDQSENKGDLWRFGQTTLEGNDGQNYQFVIEGVTRQGNEMEKGDIAVDDVTLHDGVCKTVSSLLFAIEMSFNS</sequence>
<dbReference type="PROSITE" id="PS50060">
    <property type="entry name" value="MAM_2"/>
    <property type="match status" value="1"/>
</dbReference>
<dbReference type="InterPro" id="IPR000998">
    <property type="entry name" value="MAM_dom"/>
</dbReference>
<dbReference type="AlphaFoldDB" id="A0A913YJU3"/>
<dbReference type="CDD" id="cd06263">
    <property type="entry name" value="MAM"/>
    <property type="match status" value="1"/>
</dbReference>
<dbReference type="PROSITE" id="PS00740">
    <property type="entry name" value="MAM_1"/>
    <property type="match status" value="1"/>
</dbReference>
<proteinExistence type="predicted"/>
<dbReference type="KEGG" id="epa:114575296"/>
<reference evidence="2" key="1">
    <citation type="submission" date="2022-11" db="UniProtKB">
        <authorList>
            <consortium name="EnsemblMetazoa"/>
        </authorList>
    </citation>
    <scope>IDENTIFICATION</scope>
</reference>
<organism evidence="2 3">
    <name type="scientific">Exaiptasia diaphana</name>
    <name type="common">Tropical sea anemone</name>
    <name type="synonym">Aiptasia pulchella</name>
    <dbReference type="NCBI Taxonomy" id="2652724"/>
    <lineage>
        <taxon>Eukaryota</taxon>
        <taxon>Metazoa</taxon>
        <taxon>Cnidaria</taxon>
        <taxon>Anthozoa</taxon>
        <taxon>Hexacorallia</taxon>
        <taxon>Actiniaria</taxon>
        <taxon>Aiptasiidae</taxon>
        <taxon>Exaiptasia</taxon>
    </lineage>
</organism>
<dbReference type="PANTHER" id="PTHR23282">
    <property type="entry name" value="APICAL ENDOSOMAL GLYCOPROTEIN PRECURSOR"/>
    <property type="match status" value="1"/>
</dbReference>
<keyword evidence="3" id="KW-1185">Reference proteome</keyword>
<protein>
    <recommendedName>
        <fullName evidence="1">MAM domain-containing protein</fullName>
    </recommendedName>
</protein>
<feature type="domain" description="MAM" evidence="1">
    <location>
        <begin position="7"/>
        <end position="171"/>
    </location>
</feature>
<dbReference type="OrthoDB" id="5961838at2759"/>
<dbReference type="GO" id="GO:0016020">
    <property type="term" value="C:membrane"/>
    <property type="evidence" value="ECO:0007669"/>
    <property type="project" value="InterPro"/>
</dbReference>
<dbReference type="SMART" id="SM00137">
    <property type="entry name" value="MAM"/>
    <property type="match status" value="1"/>
</dbReference>
<dbReference type="SUPFAM" id="SSF49899">
    <property type="entry name" value="Concanavalin A-like lectins/glucanases"/>
    <property type="match status" value="1"/>
</dbReference>
<dbReference type="InterPro" id="IPR051560">
    <property type="entry name" value="MAM_domain-containing"/>
</dbReference>
<dbReference type="PANTHER" id="PTHR23282:SF142">
    <property type="entry name" value="MAM DOMAIN-CONTAINING PROTEIN"/>
    <property type="match status" value="1"/>
</dbReference>
<dbReference type="RefSeq" id="XP_028515660.1">
    <property type="nucleotide sequence ID" value="XM_028659859.1"/>
</dbReference>